<dbReference type="EMBL" id="JABBNU010000003">
    <property type="protein sequence ID" value="NMM47746.1"/>
    <property type="molecule type" value="Genomic_DNA"/>
</dbReference>
<feature type="transmembrane region" description="Helical" evidence="1">
    <location>
        <begin position="74"/>
        <end position="96"/>
    </location>
</feature>
<proteinExistence type="predicted"/>
<reference evidence="2 3" key="1">
    <citation type="submission" date="2020-04" db="EMBL/GenBank/DDBJ databases">
        <title>Flammeovirgaceae bacterium KN852 isolated from deep sea.</title>
        <authorList>
            <person name="Zhang D.-C."/>
        </authorList>
    </citation>
    <scope>NUCLEOTIDE SEQUENCE [LARGE SCALE GENOMIC DNA]</scope>
    <source>
        <strain evidence="2 3">KN852</strain>
    </source>
</reference>
<comment type="caution">
    <text evidence="2">The sequence shown here is derived from an EMBL/GenBank/DDBJ whole genome shotgun (WGS) entry which is preliminary data.</text>
</comment>
<keyword evidence="3" id="KW-1185">Reference proteome</keyword>
<dbReference type="Proteomes" id="UP000559010">
    <property type="component" value="Unassembled WGS sequence"/>
</dbReference>
<accession>A0A848IVN1</accession>
<evidence type="ECO:0000313" key="2">
    <source>
        <dbReference type="EMBL" id="NMM47746.1"/>
    </source>
</evidence>
<evidence type="ECO:0000256" key="1">
    <source>
        <dbReference type="SAM" id="Phobius"/>
    </source>
</evidence>
<sequence length="131" mass="15044">MKNPITKYFIIQLIIGFTLTIISINLTGVINDLDDYSKGRLLLLSFVGGLLFTLFNGIINSLNFTYPKYHNKLIAFYLPVMIWLIPLIFIISDLIIKNDSKHSDWLLILIWIEPILYNLILSRSTPPKSSS</sequence>
<keyword evidence="1" id="KW-1133">Transmembrane helix</keyword>
<evidence type="ECO:0000313" key="3">
    <source>
        <dbReference type="Proteomes" id="UP000559010"/>
    </source>
</evidence>
<keyword evidence="1" id="KW-0472">Membrane</keyword>
<protein>
    <submittedName>
        <fullName evidence="2">Uncharacterized protein</fullName>
    </submittedName>
</protein>
<keyword evidence="1" id="KW-0812">Transmembrane</keyword>
<organism evidence="2 3">
    <name type="scientific">Marinigracilibium pacificum</name>
    <dbReference type="NCBI Taxonomy" id="2729599"/>
    <lineage>
        <taxon>Bacteria</taxon>
        <taxon>Pseudomonadati</taxon>
        <taxon>Bacteroidota</taxon>
        <taxon>Cytophagia</taxon>
        <taxon>Cytophagales</taxon>
        <taxon>Flammeovirgaceae</taxon>
        <taxon>Marinigracilibium</taxon>
    </lineage>
</organism>
<feature type="transmembrane region" description="Helical" evidence="1">
    <location>
        <begin position="102"/>
        <end position="121"/>
    </location>
</feature>
<feature type="transmembrane region" description="Helical" evidence="1">
    <location>
        <begin position="42"/>
        <end position="62"/>
    </location>
</feature>
<feature type="transmembrane region" description="Helical" evidence="1">
    <location>
        <begin position="9"/>
        <end position="30"/>
    </location>
</feature>
<name>A0A848IVN1_9BACT</name>
<dbReference type="RefSeq" id="WP_169678580.1">
    <property type="nucleotide sequence ID" value="NZ_JABBNU010000003.1"/>
</dbReference>
<dbReference type="AlphaFoldDB" id="A0A848IVN1"/>
<gene>
    <name evidence="2" type="ORF">HH304_04990</name>
</gene>